<dbReference type="PANTHER" id="PTHR48100">
    <property type="entry name" value="BROAD-SPECIFICITY PHOSPHATASE YOR283W-RELATED"/>
    <property type="match status" value="1"/>
</dbReference>
<evidence type="ECO:0000313" key="2">
    <source>
        <dbReference type="Proteomes" id="UP000260644"/>
    </source>
</evidence>
<protein>
    <recommendedName>
        <fullName evidence="3">Alpha-ribazole phosphatase</fullName>
    </recommendedName>
</protein>
<organism evidence="1 2">
    <name type="scientific">Chitinophaga silvatica</name>
    <dbReference type="NCBI Taxonomy" id="2282649"/>
    <lineage>
        <taxon>Bacteria</taxon>
        <taxon>Pseudomonadati</taxon>
        <taxon>Bacteroidota</taxon>
        <taxon>Chitinophagia</taxon>
        <taxon>Chitinophagales</taxon>
        <taxon>Chitinophagaceae</taxon>
        <taxon>Chitinophaga</taxon>
    </lineage>
</organism>
<sequence>MAGRLYRRLPGSRSTSIRNNYLLILLYSYMEIYLIRHTTPSVDAGFCYGTSDVDVAGSFEEDAARVKGMLTPGQYKVISSPLQRCAKLARYLYGDQFEVDDRLMEMDFGDWEMKPWDDISRNALDRWALNIVFERIPGGETYEELFNRSKEIFEECLASGEDTVLVTHNGVIRCILAMVTDTPLVDAFGLNMDFGKISIIKYEDKQLELIVSNL</sequence>
<dbReference type="SMART" id="SM00855">
    <property type="entry name" value="PGAM"/>
    <property type="match status" value="1"/>
</dbReference>
<dbReference type="InterPro" id="IPR013078">
    <property type="entry name" value="His_Pase_superF_clade-1"/>
</dbReference>
<dbReference type="InterPro" id="IPR029033">
    <property type="entry name" value="His_PPase_superfam"/>
</dbReference>
<dbReference type="Pfam" id="PF00300">
    <property type="entry name" value="His_Phos_1"/>
    <property type="match status" value="1"/>
</dbReference>
<dbReference type="EMBL" id="QPMM01000003">
    <property type="protein sequence ID" value="RFS23922.1"/>
    <property type="molecule type" value="Genomic_DNA"/>
</dbReference>
<dbReference type="Gene3D" id="3.40.50.1240">
    <property type="entry name" value="Phosphoglycerate mutase-like"/>
    <property type="match status" value="1"/>
</dbReference>
<gene>
    <name evidence="1" type="ORF">DVR12_08530</name>
</gene>
<accession>A0A3E1YCB2</accession>
<evidence type="ECO:0000313" key="1">
    <source>
        <dbReference type="EMBL" id="RFS23922.1"/>
    </source>
</evidence>
<comment type="caution">
    <text evidence="1">The sequence shown here is derived from an EMBL/GenBank/DDBJ whole genome shotgun (WGS) entry which is preliminary data.</text>
</comment>
<reference evidence="1 2" key="1">
    <citation type="submission" date="2018-07" db="EMBL/GenBank/DDBJ databases">
        <title>Chitinophaga K2CV101002-2 sp. nov., isolated from a monsoon evergreen broad-leaved forest soil.</title>
        <authorList>
            <person name="Lv Y."/>
        </authorList>
    </citation>
    <scope>NUCLEOTIDE SEQUENCE [LARGE SCALE GENOMIC DNA]</scope>
    <source>
        <strain evidence="1 2">GDMCC 1.1288</strain>
    </source>
</reference>
<dbReference type="InterPro" id="IPR050275">
    <property type="entry name" value="PGM_Phosphatase"/>
</dbReference>
<dbReference type="GO" id="GO:0016791">
    <property type="term" value="F:phosphatase activity"/>
    <property type="evidence" value="ECO:0007669"/>
    <property type="project" value="TreeGrafter"/>
</dbReference>
<dbReference type="Proteomes" id="UP000260644">
    <property type="component" value="Unassembled WGS sequence"/>
</dbReference>
<dbReference type="SUPFAM" id="SSF53254">
    <property type="entry name" value="Phosphoglycerate mutase-like"/>
    <property type="match status" value="1"/>
</dbReference>
<proteinExistence type="predicted"/>
<name>A0A3E1YCB2_9BACT</name>
<evidence type="ECO:0008006" key="3">
    <source>
        <dbReference type="Google" id="ProtNLM"/>
    </source>
</evidence>
<dbReference type="AlphaFoldDB" id="A0A3E1YCB2"/>
<dbReference type="GO" id="GO:0005737">
    <property type="term" value="C:cytoplasm"/>
    <property type="evidence" value="ECO:0007669"/>
    <property type="project" value="TreeGrafter"/>
</dbReference>
<dbReference type="PANTHER" id="PTHR48100:SF59">
    <property type="entry name" value="ADENOSYLCOBALAMIN_ALPHA-RIBAZOLE PHOSPHATASE"/>
    <property type="match status" value="1"/>
</dbReference>
<dbReference type="CDD" id="cd07067">
    <property type="entry name" value="HP_PGM_like"/>
    <property type="match status" value="1"/>
</dbReference>
<keyword evidence="2" id="KW-1185">Reference proteome</keyword>